<dbReference type="InterPro" id="IPR025476">
    <property type="entry name" value="Helitron_helicase-like"/>
</dbReference>
<name>A0A5C3KEY6_COPMA</name>
<evidence type="ECO:0000313" key="2">
    <source>
        <dbReference type="EMBL" id="TFK18689.1"/>
    </source>
</evidence>
<sequence>LDVPCPDCHALHWAAEKLSTSTRSKAKFGICCNSGKVRLLPLQPLPPQLRELLTAQHAQAKEFWENIWKYNQSFTFTSINAKEDRSVNHGRGEPVFRILGELFHCGGLLRPENGRRPTYAQLYIYDPQTALDTRQSLNATLNSDTIRVIQQTLLAYNPYAAVFRHAHEVLQDRDRDGISDVSVRLRAASLGIGEHKRRGNLPTADEVAVIICDSNRENPSNPQDIVLYLRDGGLQIINDLNPAYAPLYYVLLFPCGELGWHPDLTMHEPGREKPRRLSQTCFVAYRLQVRPQEFLTILHGKHLLQCYLVDMYASIDQNRLCYLKLNQKKLHAAVYSGLQDALTAADEEVDLNQLGKRTILPSSYIGGPRHMQQRYQDSMAIARHFRHCDLFLTMTCNP</sequence>
<dbReference type="OrthoDB" id="3366231at2759"/>
<protein>
    <recommendedName>
        <fullName evidence="1">Helitron helicase-like domain-containing protein</fullName>
    </recommendedName>
</protein>
<gene>
    <name evidence="2" type="ORF">FA15DRAFT_552145</name>
</gene>
<evidence type="ECO:0000313" key="3">
    <source>
        <dbReference type="Proteomes" id="UP000307440"/>
    </source>
</evidence>
<feature type="non-terminal residue" evidence="2">
    <location>
        <position position="398"/>
    </location>
</feature>
<dbReference type="PANTHER" id="PTHR45786:SF74">
    <property type="entry name" value="ATP-DEPENDENT DNA HELICASE"/>
    <property type="match status" value="1"/>
</dbReference>
<dbReference type="EMBL" id="ML210384">
    <property type="protein sequence ID" value="TFK18689.1"/>
    <property type="molecule type" value="Genomic_DNA"/>
</dbReference>
<keyword evidence="3" id="KW-1185">Reference proteome</keyword>
<evidence type="ECO:0000259" key="1">
    <source>
        <dbReference type="Pfam" id="PF14214"/>
    </source>
</evidence>
<dbReference type="Proteomes" id="UP000307440">
    <property type="component" value="Unassembled WGS sequence"/>
</dbReference>
<dbReference type="AlphaFoldDB" id="A0A5C3KEY6"/>
<reference evidence="2 3" key="1">
    <citation type="journal article" date="2019" name="Nat. Ecol. Evol.">
        <title>Megaphylogeny resolves global patterns of mushroom evolution.</title>
        <authorList>
            <person name="Varga T."/>
            <person name="Krizsan K."/>
            <person name="Foldi C."/>
            <person name="Dima B."/>
            <person name="Sanchez-Garcia M."/>
            <person name="Sanchez-Ramirez S."/>
            <person name="Szollosi G.J."/>
            <person name="Szarkandi J.G."/>
            <person name="Papp V."/>
            <person name="Albert L."/>
            <person name="Andreopoulos W."/>
            <person name="Angelini C."/>
            <person name="Antonin V."/>
            <person name="Barry K.W."/>
            <person name="Bougher N.L."/>
            <person name="Buchanan P."/>
            <person name="Buyck B."/>
            <person name="Bense V."/>
            <person name="Catcheside P."/>
            <person name="Chovatia M."/>
            <person name="Cooper J."/>
            <person name="Damon W."/>
            <person name="Desjardin D."/>
            <person name="Finy P."/>
            <person name="Geml J."/>
            <person name="Haridas S."/>
            <person name="Hughes K."/>
            <person name="Justo A."/>
            <person name="Karasinski D."/>
            <person name="Kautmanova I."/>
            <person name="Kiss B."/>
            <person name="Kocsube S."/>
            <person name="Kotiranta H."/>
            <person name="LaButti K.M."/>
            <person name="Lechner B.E."/>
            <person name="Liimatainen K."/>
            <person name="Lipzen A."/>
            <person name="Lukacs Z."/>
            <person name="Mihaltcheva S."/>
            <person name="Morgado L.N."/>
            <person name="Niskanen T."/>
            <person name="Noordeloos M.E."/>
            <person name="Ohm R.A."/>
            <person name="Ortiz-Santana B."/>
            <person name="Ovrebo C."/>
            <person name="Racz N."/>
            <person name="Riley R."/>
            <person name="Savchenko A."/>
            <person name="Shiryaev A."/>
            <person name="Soop K."/>
            <person name="Spirin V."/>
            <person name="Szebenyi C."/>
            <person name="Tomsovsky M."/>
            <person name="Tulloss R.E."/>
            <person name="Uehling J."/>
            <person name="Grigoriev I.V."/>
            <person name="Vagvolgyi C."/>
            <person name="Papp T."/>
            <person name="Martin F.M."/>
            <person name="Miettinen O."/>
            <person name="Hibbett D.S."/>
            <person name="Nagy L.G."/>
        </authorList>
    </citation>
    <scope>NUCLEOTIDE SEQUENCE [LARGE SCALE GENOMIC DNA]</scope>
    <source>
        <strain evidence="2 3">CBS 121175</strain>
    </source>
</reference>
<proteinExistence type="predicted"/>
<dbReference type="STRING" id="230819.A0A5C3KEY6"/>
<dbReference type="Pfam" id="PF14214">
    <property type="entry name" value="Helitron_like_N"/>
    <property type="match status" value="1"/>
</dbReference>
<feature type="domain" description="Helitron helicase-like" evidence="1">
    <location>
        <begin position="282"/>
        <end position="398"/>
    </location>
</feature>
<accession>A0A5C3KEY6</accession>
<organism evidence="2 3">
    <name type="scientific">Coprinopsis marcescibilis</name>
    <name type="common">Agaric fungus</name>
    <name type="synonym">Psathyrella marcescibilis</name>
    <dbReference type="NCBI Taxonomy" id="230819"/>
    <lineage>
        <taxon>Eukaryota</taxon>
        <taxon>Fungi</taxon>
        <taxon>Dikarya</taxon>
        <taxon>Basidiomycota</taxon>
        <taxon>Agaricomycotina</taxon>
        <taxon>Agaricomycetes</taxon>
        <taxon>Agaricomycetidae</taxon>
        <taxon>Agaricales</taxon>
        <taxon>Agaricineae</taxon>
        <taxon>Psathyrellaceae</taxon>
        <taxon>Coprinopsis</taxon>
    </lineage>
</organism>
<feature type="non-terminal residue" evidence="2">
    <location>
        <position position="1"/>
    </location>
</feature>
<dbReference type="PANTHER" id="PTHR45786">
    <property type="entry name" value="DNA BINDING PROTEIN-LIKE"/>
    <property type="match status" value="1"/>
</dbReference>